<evidence type="ECO:0000313" key="1">
    <source>
        <dbReference type="EMBL" id="RYU46172.1"/>
    </source>
</evidence>
<dbReference type="OrthoDB" id="6388078at2"/>
<comment type="caution">
    <text evidence="1">The sequence shown here is derived from an EMBL/GenBank/DDBJ whole genome shotgun (WGS) entry which is preliminary data.</text>
</comment>
<dbReference type="GeneID" id="56275565"/>
<dbReference type="Gene3D" id="3.10.20.30">
    <property type="match status" value="1"/>
</dbReference>
<evidence type="ECO:0000313" key="2">
    <source>
        <dbReference type="Proteomes" id="UP000293465"/>
    </source>
</evidence>
<dbReference type="AlphaFoldDB" id="A0A4Q5KIX3"/>
<gene>
    <name evidence="1" type="primary">thiS</name>
    <name evidence="1" type="ORF">ERW49_10915</name>
</gene>
<dbReference type="InterPro" id="IPR012675">
    <property type="entry name" value="Beta-grasp_dom_sf"/>
</dbReference>
<organism evidence="1 2">
    <name type="scientific">Aliivibrio finisterrensis</name>
    <dbReference type="NCBI Taxonomy" id="511998"/>
    <lineage>
        <taxon>Bacteria</taxon>
        <taxon>Pseudomonadati</taxon>
        <taxon>Pseudomonadota</taxon>
        <taxon>Gammaproteobacteria</taxon>
        <taxon>Vibrionales</taxon>
        <taxon>Vibrionaceae</taxon>
        <taxon>Aliivibrio</taxon>
    </lineage>
</organism>
<dbReference type="Proteomes" id="UP000293465">
    <property type="component" value="Unassembled WGS sequence"/>
</dbReference>
<reference evidence="1 2" key="1">
    <citation type="submission" date="2019-02" db="EMBL/GenBank/DDBJ databases">
        <title>Genome sequences of Aliivibrio finisterrensis strains from farmed Atlantic salmon.</title>
        <authorList>
            <person name="Bowman J.P."/>
        </authorList>
    </citation>
    <scope>NUCLEOTIDE SEQUENCE [LARGE SCALE GENOMIC DNA]</scope>
    <source>
        <strain evidence="1 2">A32</strain>
    </source>
</reference>
<protein>
    <submittedName>
        <fullName evidence="1">Sulfur carrier protein ThiS</fullName>
    </submittedName>
</protein>
<dbReference type="InterPro" id="IPR003749">
    <property type="entry name" value="ThiS/MoaD-like"/>
</dbReference>
<dbReference type="InterPro" id="IPR016155">
    <property type="entry name" value="Mopterin_synth/thiamin_S_b"/>
</dbReference>
<dbReference type="PANTHER" id="PTHR34472">
    <property type="entry name" value="SULFUR CARRIER PROTEIN THIS"/>
    <property type="match status" value="1"/>
</dbReference>
<dbReference type="NCBIfam" id="TIGR01683">
    <property type="entry name" value="thiS"/>
    <property type="match status" value="1"/>
</dbReference>
<dbReference type="EMBL" id="SEZJ01000008">
    <property type="protein sequence ID" value="RYU46172.1"/>
    <property type="molecule type" value="Genomic_DNA"/>
</dbReference>
<name>A0A4Q5KIX3_9GAMM</name>
<dbReference type="CDD" id="cd00565">
    <property type="entry name" value="Ubl_ThiS"/>
    <property type="match status" value="1"/>
</dbReference>
<accession>A0A4Q5KIX3</accession>
<proteinExistence type="predicted"/>
<dbReference type="RefSeq" id="WP_130087466.1">
    <property type="nucleotide sequence ID" value="NZ_SEZJ01000008.1"/>
</dbReference>
<dbReference type="SUPFAM" id="SSF54285">
    <property type="entry name" value="MoaD/ThiS"/>
    <property type="match status" value="1"/>
</dbReference>
<dbReference type="PANTHER" id="PTHR34472:SF1">
    <property type="entry name" value="SULFUR CARRIER PROTEIN THIS"/>
    <property type="match status" value="1"/>
</dbReference>
<sequence length="70" mass="7572">MSDLISIELNGVTYRVEASHTMASFLEHHGINTQGCAIAISNQIIPRSEWQKRGLSQGESISLFQAIAGG</sequence>
<dbReference type="InterPro" id="IPR010035">
    <property type="entry name" value="Thi_S"/>
</dbReference>
<dbReference type="Pfam" id="PF02597">
    <property type="entry name" value="ThiS"/>
    <property type="match status" value="1"/>
</dbReference>